<comment type="function">
    <text evidence="8">Converts the free carboxyl group of a malonyl-thioester to its methyl ester by transfer of a methyl group from S-adenosyl-L-methionine (SAM). It allows to synthesize pimeloyl-ACP via the fatty acid synthetic pathway.</text>
</comment>
<dbReference type="InterPro" id="IPR013216">
    <property type="entry name" value="Methyltransf_11"/>
</dbReference>
<dbReference type="HAMAP" id="MF_00835">
    <property type="entry name" value="BioC"/>
    <property type="match status" value="1"/>
</dbReference>
<evidence type="ECO:0000256" key="8">
    <source>
        <dbReference type="HAMAP-Rule" id="MF_00835"/>
    </source>
</evidence>
<dbReference type="CDD" id="cd02440">
    <property type="entry name" value="AdoMet_MTases"/>
    <property type="match status" value="1"/>
</dbReference>
<organism evidence="10 11">
    <name type="scientific">Pigmentiphaga soli</name>
    <dbReference type="NCBI Taxonomy" id="1007095"/>
    <lineage>
        <taxon>Bacteria</taxon>
        <taxon>Pseudomonadati</taxon>
        <taxon>Pseudomonadota</taxon>
        <taxon>Betaproteobacteria</taxon>
        <taxon>Burkholderiales</taxon>
        <taxon>Alcaligenaceae</taxon>
        <taxon>Pigmentiphaga</taxon>
    </lineage>
</organism>
<evidence type="ECO:0000256" key="5">
    <source>
        <dbReference type="ARBA" id="ARBA00022679"/>
    </source>
</evidence>
<accession>A0ABP8GI40</accession>
<dbReference type="RefSeq" id="WP_345246301.1">
    <property type="nucleotide sequence ID" value="NZ_BAABFO010000002.1"/>
</dbReference>
<evidence type="ECO:0000256" key="3">
    <source>
        <dbReference type="ARBA" id="ARBA00012327"/>
    </source>
</evidence>
<evidence type="ECO:0000256" key="6">
    <source>
        <dbReference type="ARBA" id="ARBA00022691"/>
    </source>
</evidence>
<dbReference type="Pfam" id="PF08241">
    <property type="entry name" value="Methyltransf_11"/>
    <property type="match status" value="1"/>
</dbReference>
<dbReference type="EMBL" id="BAABFO010000002">
    <property type="protein sequence ID" value="GAA4324803.1"/>
    <property type="molecule type" value="Genomic_DNA"/>
</dbReference>
<dbReference type="GO" id="GO:0032259">
    <property type="term" value="P:methylation"/>
    <property type="evidence" value="ECO:0007669"/>
    <property type="project" value="UniProtKB-KW"/>
</dbReference>
<comment type="similarity">
    <text evidence="8">Belongs to the methyltransferase superfamily.</text>
</comment>
<dbReference type="InterPro" id="IPR011814">
    <property type="entry name" value="BioC"/>
</dbReference>
<evidence type="ECO:0000256" key="4">
    <source>
        <dbReference type="ARBA" id="ARBA00022603"/>
    </source>
</evidence>
<keyword evidence="5 8" id="KW-0808">Transferase</keyword>
<dbReference type="SUPFAM" id="SSF53335">
    <property type="entry name" value="S-adenosyl-L-methionine-dependent methyltransferases"/>
    <property type="match status" value="1"/>
</dbReference>
<proteinExistence type="inferred from homology"/>
<sequence>MTESSTLAAEPRLPSLPLVREHVARQFGRRGDLADAQFFYAEIANRMRERLEYIRLAPSAVLDAGCGTAPALAPLLARYPQARYVGLDQCAPLLALAARRHAPAPADRLRRAARRLSGRAMPPAPAFVLADLAATGLPPESIDLVWSNLALHWHPQPHAVLAEWRRVLRVGGLAMFSCLGPGTFRELREAVGAAGLRTATPPFVDMHDFGDLLVENGFADPVMDQETITLTYREPARLLHDVRSLGGNPAAGRRRGLAGRAWRDRLQAALNDMRDAEGLIRLTMEVAYGHAWRAASHRAGPGETRLSASAIGRARPR</sequence>
<evidence type="ECO:0000256" key="1">
    <source>
        <dbReference type="ARBA" id="ARBA00000852"/>
    </source>
</evidence>
<dbReference type="InterPro" id="IPR050602">
    <property type="entry name" value="Malonyl-ACP_OMT"/>
</dbReference>
<keyword evidence="6 8" id="KW-0949">S-adenosyl-L-methionine</keyword>
<dbReference type="EC" id="2.1.1.197" evidence="3 8"/>
<dbReference type="GO" id="GO:0008168">
    <property type="term" value="F:methyltransferase activity"/>
    <property type="evidence" value="ECO:0007669"/>
    <property type="project" value="UniProtKB-KW"/>
</dbReference>
<dbReference type="PANTHER" id="PTHR13090:SF1">
    <property type="entry name" value="ARGININE-HYDROXYLASE NDUFAF5, MITOCHONDRIAL"/>
    <property type="match status" value="1"/>
</dbReference>
<keyword evidence="4 8" id="KW-0489">Methyltransferase</keyword>
<evidence type="ECO:0000256" key="2">
    <source>
        <dbReference type="ARBA" id="ARBA00004746"/>
    </source>
</evidence>
<comment type="pathway">
    <text evidence="2 8">Cofactor biosynthesis; biotin biosynthesis.</text>
</comment>
<evidence type="ECO:0000313" key="11">
    <source>
        <dbReference type="Proteomes" id="UP001501671"/>
    </source>
</evidence>
<keyword evidence="7 8" id="KW-0093">Biotin biosynthesis</keyword>
<evidence type="ECO:0000256" key="7">
    <source>
        <dbReference type="ARBA" id="ARBA00022756"/>
    </source>
</evidence>
<name>A0ABP8GI40_9BURK</name>
<reference evidence="11" key="1">
    <citation type="journal article" date="2019" name="Int. J. Syst. Evol. Microbiol.">
        <title>The Global Catalogue of Microorganisms (GCM) 10K type strain sequencing project: providing services to taxonomists for standard genome sequencing and annotation.</title>
        <authorList>
            <consortium name="The Broad Institute Genomics Platform"/>
            <consortium name="The Broad Institute Genome Sequencing Center for Infectious Disease"/>
            <person name="Wu L."/>
            <person name="Ma J."/>
        </authorList>
    </citation>
    <scope>NUCLEOTIDE SEQUENCE [LARGE SCALE GENOMIC DNA]</scope>
    <source>
        <strain evidence="11">JCM 17666</strain>
    </source>
</reference>
<dbReference type="InterPro" id="IPR029063">
    <property type="entry name" value="SAM-dependent_MTases_sf"/>
</dbReference>
<feature type="domain" description="Methyltransferase type 11" evidence="9">
    <location>
        <begin position="62"/>
        <end position="176"/>
    </location>
</feature>
<comment type="caution">
    <text evidence="10">The sequence shown here is derived from an EMBL/GenBank/DDBJ whole genome shotgun (WGS) entry which is preliminary data.</text>
</comment>
<comment type="catalytic activity">
    <reaction evidence="1 8">
        <text>malonyl-[ACP] + S-adenosyl-L-methionine = malonyl-[ACP] methyl ester + S-adenosyl-L-homocysteine</text>
        <dbReference type="Rhea" id="RHEA:17105"/>
        <dbReference type="Rhea" id="RHEA-COMP:9623"/>
        <dbReference type="Rhea" id="RHEA-COMP:9954"/>
        <dbReference type="ChEBI" id="CHEBI:57856"/>
        <dbReference type="ChEBI" id="CHEBI:59789"/>
        <dbReference type="ChEBI" id="CHEBI:78449"/>
        <dbReference type="ChEBI" id="CHEBI:78845"/>
        <dbReference type="EC" id="2.1.1.197"/>
    </reaction>
</comment>
<dbReference type="PANTHER" id="PTHR13090">
    <property type="entry name" value="ARGININE-HYDROXYLASE NDUFAF5, MITOCHONDRIAL"/>
    <property type="match status" value="1"/>
</dbReference>
<gene>
    <name evidence="8" type="primary">bioC</name>
    <name evidence="10" type="ORF">GCM10023144_06630</name>
</gene>
<protein>
    <recommendedName>
        <fullName evidence="3 8">Malonyl-[acyl-carrier protein] O-methyltransferase</fullName>
        <shortName evidence="8">Malonyl-ACP O-methyltransferase</shortName>
        <ecNumber evidence="3 8">2.1.1.197</ecNumber>
    </recommendedName>
    <alternativeName>
        <fullName evidence="8">Biotin synthesis protein BioC</fullName>
    </alternativeName>
</protein>
<evidence type="ECO:0000259" key="9">
    <source>
        <dbReference type="Pfam" id="PF08241"/>
    </source>
</evidence>
<dbReference type="Proteomes" id="UP001501671">
    <property type="component" value="Unassembled WGS sequence"/>
</dbReference>
<dbReference type="Gene3D" id="3.40.50.150">
    <property type="entry name" value="Vaccinia Virus protein VP39"/>
    <property type="match status" value="1"/>
</dbReference>
<evidence type="ECO:0000313" key="10">
    <source>
        <dbReference type="EMBL" id="GAA4324803.1"/>
    </source>
</evidence>
<keyword evidence="11" id="KW-1185">Reference proteome</keyword>